<reference evidence="2 3" key="1">
    <citation type="submission" date="2018-01" db="EMBL/GenBank/DDBJ databases">
        <authorList>
            <person name="Fu G.-Y."/>
        </authorList>
    </citation>
    <scope>NUCLEOTIDE SEQUENCE [LARGE SCALE GENOMIC DNA]</scope>
    <source>
        <strain evidence="2 3">SY39</strain>
    </source>
</reference>
<evidence type="ECO:0000256" key="1">
    <source>
        <dbReference type="SAM" id="MobiDB-lite"/>
    </source>
</evidence>
<organism evidence="2 3">
    <name type="scientific">Pseudazoarcus pumilus</name>
    <dbReference type="NCBI Taxonomy" id="2067960"/>
    <lineage>
        <taxon>Bacteria</taxon>
        <taxon>Pseudomonadati</taxon>
        <taxon>Pseudomonadota</taxon>
        <taxon>Betaproteobacteria</taxon>
        <taxon>Rhodocyclales</taxon>
        <taxon>Zoogloeaceae</taxon>
        <taxon>Pseudazoarcus</taxon>
    </lineage>
</organism>
<proteinExistence type="predicted"/>
<dbReference type="EMBL" id="CP025682">
    <property type="protein sequence ID" value="AUN93787.1"/>
    <property type="molecule type" value="Genomic_DNA"/>
</dbReference>
<dbReference type="KEGG" id="atw:C0099_01835"/>
<dbReference type="AlphaFoldDB" id="A0A2I6S3J3"/>
<protein>
    <submittedName>
        <fullName evidence="2">Uncharacterized protein</fullName>
    </submittedName>
</protein>
<dbReference type="RefSeq" id="WP_102245861.1">
    <property type="nucleotide sequence ID" value="NZ_CP025682.1"/>
</dbReference>
<dbReference type="Gene3D" id="3.40.50.300">
    <property type="entry name" value="P-loop containing nucleotide triphosphate hydrolases"/>
    <property type="match status" value="1"/>
</dbReference>
<dbReference type="Proteomes" id="UP000242205">
    <property type="component" value="Chromosome"/>
</dbReference>
<name>A0A2I6S3J3_9RHOO</name>
<keyword evidence="3" id="KW-1185">Reference proteome</keyword>
<dbReference type="OrthoDB" id="6083243at2"/>
<gene>
    <name evidence="2" type="ORF">C0099_01835</name>
</gene>
<evidence type="ECO:0000313" key="2">
    <source>
        <dbReference type="EMBL" id="AUN93787.1"/>
    </source>
</evidence>
<accession>A0A2I6S3J3</accession>
<dbReference type="SUPFAM" id="SSF52540">
    <property type="entry name" value="P-loop containing nucleoside triphosphate hydrolases"/>
    <property type="match status" value="1"/>
</dbReference>
<sequence>MSVARGGFASCPPGGEDAGPWNPGLGPELPRHLLPLSTIFRPENVFTSVEHAHEAREFTGLELQELVVFRPQRLVLHELLIRITADLSVPAGSLYEELGINFREMADRIDQGWIAPRMDQIVDEYERMREALEAFVDEELGATIFRAAPAQPAPGGVWAGVARLFGRGAAARADDEGGPEHEERVRRDWARKACAEDDPLRRAAYRALSRAVSAMHIKHGRMWADREVLTALALGMAANDYCSEAIGRLIEPWIEDAATQLGYVRLPAQARPIVLNTKGASASGKSTLRPMQERLVERIGERWVDFALISPDIWRKYLLDYASLGEAYMYAGALTGIELEIIDHKLDRYMACKAEGGEMSHLLIDRFRFDSFALDSDQAGSNLLTRFGHLIYIFFMITPPHETVERAWLRGLQFGRFKSVEDLLAHNIEAYSGMPEIFFTWALRTNKSVHFEFLDNSVPKGETPLTVAFGWNGDMNVLDVKGLVDVERYRKINVHANCPQAVYPPPEQMAVEHNTLFLLQCIRRIPNVNFVHRDSGRTYARFEAAKLAWVDASLLERAFAQPEVRAALTAVAPEIVTRPRDDPEAARAHSAALQAARFHTLGRWGD</sequence>
<dbReference type="InterPro" id="IPR027417">
    <property type="entry name" value="P-loop_NTPase"/>
</dbReference>
<feature type="region of interest" description="Disordered" evidence="1">
    <location>
        <begin position="1"/>
        <end position="24"/>
    </location>
</feature>
<evidence type="ECO:0000313" key="3">
    <source>
        <dbReference type="Proteomes" id="UP000242205"/>
    </source>
</evidence>